<dbReference type="Gene3D" id="1.25.40.10">
    <property type="entry name" value="Tetratricopeptide repeat domain"/>
    <property type="match status" value="1"/>
</dbReference>
<evidence type="ECO:0000313" key="2">
    <source>
        <dbReference type="EMBL" id="KAF2859473.1"/>
    </source>
</evidence>
<feature type="compositionally biased region" description="Polar residues" evidence="1">
    <location>
        <begin position="52"/>
        <end position="63"/>
    </location>
</feature>
<evidence type="ECO:0000256" key="1">
    <source>
        <dbReference type="SAM" id="MobiDB-lite"/>
    </source>
</evidence>
<reference evidence="2" key="1">
    <citation type="journal article" date="2020" name="Stud. Mycol.">
        <title>101 Dothideomycetes genomes: a test case for predicting lifestyles and emergence of pathogens.</title>
        <authorList>
            <person name="Haridas S."/>
            <person name="Albert R."/>
            <person name="Binder M."/>
            <person name="Bloem J."/>
            <person name="Labutti K."/>
            <person name="Salamov A."/>
            <person name="Andreopoulos B."/>
            <person name="Baker S."/>
            <person name="Barry K."/>
            <person name="Bills G."/>
            <person name="Bluhm B."/>
            <person name="Cannon C."/>
            <person name="Castanera R."/>
            <person name="Culley D."/>
            <person name="Daum C."/>
            <person name="Ezra D."/>
            <person name="Gonzalez J."/>
            <person name="Henrissat B."/>
            <person name="Kuo A."/>
            <person name="Liang C."/>
            <person name="Lipzen A."/>
            <person name="Lutzoni F."/>
            <person name="Magnuson J."/>
            <person name="Mondo S."/>
            <person name="Nolan M."/>
            <person name="Ohm R."/>
            <person name="Pangilinan J."/>
            <person name="Park H.-J."/>
            <person name="Ramirez L."/>
            <person name="Alfaro M."/>
            <person name="Sun H."/>
            <person name="Tritt A."/>
            <person name="Yoshinaga Y."/>
            <person name="Zwiers L.-H."/>
            <person name="Turgeon B."/>
            <person name="Goodwin S."/>
            <person name="Spatafora J."/>
            <person name="Crous P."/>
            <person name="Grigoriev I."/>
        </authorList>
    </citation>
    <scope>NUCLEOTIDE SEQUENCE</scope>
    <source>
        <strain evidence="2">CBS 480.64</strain>
    </source>
</reference>
<name>A0A6A7BWG8_9PEZI</name>
<gene>
    <name evidence="2" type="ORF">K470DRAFT_271506</name>
</gene>
<dbReference type="InterPro" id="IPR011990">
    <property type="entry name" value="TPR-like_helical_dom_sf"/>
</dbReference>
<accession>A0A6A7BWG8</accession>
<evidence type="ECO:0000313" key="3">
    <source>
        <dbReference type="Proteomes" id="UP000799421"/>
    </source>
</evidence>
<organism evidence="2 3">
    <name type="scientific">Piedraia hortae CBS 480.64</name>
    <dbReference type="NCBI Taxonomy" id="1314780"/>
    <lineage>
        <taxon>Eukaryota</taxon>
        <taxon>Fungi</taxon>
        <taxon>Dikarya</taxon>
        <taxon>Ascomycota</taxon>
        <taxon>Pezizomycotina</taxon>
        <taxon>Dothideomycetes</taxon>
        <taxon>Dothideomycetidae</taxon>
        <taxon>Capnodiales</taxon>
        <taxon>Piedraiaceae</taxon>
        <taxon>Piedraia</taxon>
    </lineage>
</organism>
<feature type="region of interest" description="Disordered" evidence="1">
    <location>
        <begin position="52"/>
        <end position="87"/>
    </location>
</feature>
<dbReference type="EMBL" id="MU005992">
    <property type="protein sequence ID" value="KAF2859473.1"/>
    <property type="molecule type" value="Genomic_DNA"/>
</dbReference>
<protein>
    <submittedName>
        <fullName evidence="2">Uncharacterized protein</fullName>
    </submittedName>
</protein>
<dbReference type="AlphaFoldDB" id="A0A6A7BWG8"/>
<feature type="compositionally biased region" description="Polar residues" evidence="1">
    <location>
        <begin position="72"/>
        <end position="86"/>
    </location>
</feature>
<proteinExistence type="predicted"/>
<keyword evidence="3" id="KW-1185">Reference proteome</keyword>
<sequence>MAHNRAWLMEARLTQLRAASVQNPLTSGTVPKEKLQRSIQKWRPCKRSLQVFASTQPSRSGEQPNAPKQPRNRNTNNKNSAPSSIHLTHKPQNKATAIANLENALLTQSQSLNQTNLTILSTLDQLCTIYRNVPAVVRAYKFILPIAERQLGPVNPSTLKIITLLGRAYELSSTNLSPAHQSFTRAF</sequence>
<dbReference type="Proteomes" id="UP000799421">
    <property type="component" value="Unassembled WGS sequence"/>
</dbReference>